<evidence type="ECO:0000313" key="3">
    <source>
        <dbReference type="Proteomes" id="UP000596742"/>
    </source>
</evidence>
<organism evidence="2 3">
    <name type="scientific">Mytilus galloprovincialis</name>
    <name type="common">Mediterranean mussel</name>
    <dbReference type="NCBI Taxonomy" id="29158"/>
    <lineage>
        <taxon>Eukaryota</taxon>
        <taxon>Metazoa</taxon>
        <taxon>Spiralia</taxon>
        <taxon>Lophotrochozoa</taxon>
        <taxon>Mollusca</taxon>
        <taxon>Bivalvia</taxon>
        <taxon>Autobranchia</taxon>
        <taxon>Pteriomorphia</taxon>
        <taxon>Mytilida</taxon>
        <taxon>Mytiloidea</taxon>
        <taxon>Mytilidae</taxon>
        <taxon>Mytilinae</taxon>
        <taxon>Mytilus</taxon>
    </lineage>
</organism>
<dbReference type="AlphaFoldDB" id="A0A8B6EHX0"/>
<feature type="compositionally biased region" description="Basic and acidic residues" evidence="1">
    <location>
        <begin position="169"/>
        <end position="187"/>
    </location>
</feature>
<evidence type="ECO:0000313" key="2">
    <source>
        <dbReference type="EMBL" id="VDI34180.1"/>
    </source>
</evidence>
<name>A0A8B6EHX0_MYTGA</name>
<feature type="compositionally biased region" description="Basic residues" evidence="1">
    <location>
        <begin position="149"/>
        <end position="160"/>
    </location>
</feature>
<feature type="compositionally biased region" description="Polar residues" evidence="1">
    <location>
        <begin position="269"/>
        <end position="279"/>
    </location>
</feature>
<dbReference type="EMBL" id="UYJE01005125">
    <property type="protein sequence ID" value="VDI34180.1"/>
    <property type="molecule type" value="Genomic_DNA"/>
</dbReference>
<feature type="region of interest" description="Disordered" evidence="1">
    <location>
        <begin position="122"/>
        <end position="321"/>
    </location>
</feature>
<feature type="non-terminal residue" evidence="2">
    <location>
        <position position="397"/>
    </location>
</feature>
<sequence length="397" mass="44852">SFLTLTFLFPCVYLQELHFETDQYLLEELERIEAECVTGADNRLLEEKSVEVTEMTRKKLSIKIQNKKKAEDRPTENTKQTGDRSADDEFEEGDECPLSADIEVVHEKVIPNLHGILKQRTISESSEDPCLSASSSGSPESPRDEFFKKRNRKKEKRSRKNSGSSDGSSDEHRHSDDHSDHCDKNVEVIEELTNEEVDEETSDNQEKQDYIDSTETFVEETKVDQLESGIGNDPSSDNAKQEKLIQDIKEKLAVSEEDDKCDSDDEMDNTPTDIQVSENTKLKEENGNENFFSENVEDKIERNEEENTISIPSSMINKPSDLTNIIGEGDSVIKIKASEKTSGEDSGVECSEGSGDKGDKSDVETVLSWNDNLESQDHRTECAFQFSNAMIYDLDID</sequence>
<reference evidence="2" key="1">
    <citation type="submission" date="2018-11" db="EMBL/GenBank/DDBJ databases">
        <authorList>
            <person name="Alioto T."/>
            <person name="Alioto T."/>
        </authorList>
    </citation>
    <scope>NUCLEOTIDE SEQUENCE</scope>
</reference>
<evidence type="ECO:0000256" key="1">
    <source>
        <dbReference type="SAM" id="MobiDB-lite"/>
    </source>
</evidence>
<feature type="compositionally biased region" description="Acidic residues" evidence="1">
    <location>
        <begin position="255"/>
        <end position="268"/>
    </location>
</feature>
<dbReference type="OrthoDB" id="546764at2759"/>
<feature type="compositionally biased region" description="Acidic residues" evidence="1">
    <location>
        <begin position="188"/>
        <end position="203"/>
    </location>
</feature>
<keyword evidence="3" id="KW-1185">Reference proteome</keyword>
<comment type="caution">
    <text evidence="2">The sequence shown here is derived from an EMBL/GenBank/DDBJ whole genome shotgun (WGS) entry which is preliminary data.</text>
</comment>
<proteinExistence type="predicted"/>
<feature type="compositionally biased region" description="Basic and acidic residues" evidence="1">
    <location>
        <begin position="239"/>
        <end position="254"/>
    </location>
</feature>
<feature type="compositionally biased region" description="Polar residues" evidence="1">
    <location>
        <begin position="308"/>
        <end position="321"/>
    </location>
</feature>
<feature type="region of interest" description="Disordered" evidence="1">
    <location>
        <begin position="63"/>
        <end position="98"/>
    </location>
</feature>
<gene>
    <name evidence="2" type="ORF">MGAL_10B079764</name>
</gene>
<feature type="compositionally biased region" description="Basic and acidic residues" evidence="1">
    <location>
        <begin position="68"/>
        <end position="87"/>
    </location>
</feature>
<protein>
    <submittedName>
        <fullName evidence="2">Dynein assembly factor 2, axonemal</fullName>
    </submittedName>
</protein>
<feature type="region of interest" description="Disordered" evidence="1">
    <location>
        <begin position="337"/>
        <end position="363"/>
    </location>
</feature>
<accession>A0A8B6EHX0</accession>
<feature type="compositionally biased region" description="Basic and acidic residues" evidence="1">
    <location>
        <begin position="354"/>
        <end position="363"/>
    </location>
</feature>
<dbReference type="Proteomes" id="UP000596742">
    <property type="component" value="Unassembled WGS sequence"/>
</dbReference>